<dbReference type="InterPro" id="IPR032675">
    <property type="entry name" value="LRR_dom_sf"/>
</dbReference>
<name>A0ABR2AKD6_9ROSI</name>
<dbReference type="Pfam" id="PF23622">
    <property type="entry name" value="LRR_At1g61320_AtMIF1"/>
    <property type="match status" value="1"/>
</dbReference>
<evidence type="ECO:0000313" key="1">
    <source>
        <dbReference type="EMBL" id="KAK8493986.1"/>
    </source>
</evidence>
<dbReference type="PANTHER" id="PTHR34145">
    <property type="entry name" value="OS02G0105600 PROTEIN"/>
    <property type="match status" value="1"/>
</dbReference>
<dbReference type="PANTHER" id="PTHR34145:SF68">
    <property type="entry name" value="FBD DOMAIN-CONTAINING PROTEIN"/>
    <property type="match status" value="1"/>
</dbReference>
<reference evidence="1 2" key="1">
    <citation type="journal article" date="2024" name="G3 (Bethesda)">
        <title>Genome assembly of Hibiscus sabdariffa L. provides insights into metabolisms of medicinal natural products.</title>
        <authorList>
            <person name="Kim T."/>
        </authorList>
    </citation>
    <scope>NUCLEOTIDE SEQUENCE [LARGE SCALE GENOMIC DNA]</scope>
    <source>
        <strain evidence="1">TK-2024</strain>
        <tissue evidence="1">Old leaves</tissue>
    </source>
</reference>
<dbReference type="Gene3D" id="3.80.10.10">
    <property type="entry name" value="Ribonuclease Inhibitor"/>
    <property type="match status" value="1"/>
</dbReference>
<keyword evidence="2" id="KW-1185">Reference proteome</keyword>
<protein>
    <submittedName>
        <fullName evidence="1">Uncharacterized protein</fullName>
    </submittedName>
</protein>
<dbReference type="Proteomes" id="UP001472677">
    <property type="component" value="Unassembled WGS sequence"/>
</dbReference>
<dbReference type="InterPro" id="IPR055357">
    <property type="entry name" value="LRR_At1g61320_AtMIF1"/>
</dbReference>
<evidence type="ECO:0000313" key="2">
    <source>
        <dbReference type="Proteomes" id="UP001472677"/>
    </source>
</evidence>
<organism evidence="1 2">
    <name type="scientific">Hibiscus sabdariffa</name>
    <name type="common">roselle</name>
    <dbReference type="NCBI Taxonomy" id="183260"/>
    <lineage>
        <taxon>Eukaryota</taxon>
        <taxon>Viridiplantae</taxon>
        <taxon>Streptophyta</taxon>
        <taxon>Embryophyta</taxon>
        <taxon>Tracheophyta</taxon>
        <taxon>Spermatophyta</taxon>
        <taxon>Magnoliopsida</taxon>
        <taxon>eudicotyledons</taxon>
        <taxon>Gunneridae</taxon>
        <taxon>Pentapetalae</taxon>
        <taxon>rosids</taxon>
        <taxon>malvids</taxon>
        <taxon>Malvales</taxon>
        <taxon>Malvaceae</taxon>
        <taxon>Malvoideae</taxon>
        <taxon>Hibiscus</taxon>
    </lineage>
</organism>
<dbReference type="SUPFAM" id="SSF52047">
    <property type="entry name" value="RNI-like"/>
    <property type="match status" value="1"/>
</dbReference>
<sequence>MVVEEDDPNWPLDADVGETHSWKTSKELEKAIQVYQNAKDRLPPRDRVQRQRDFICFKAGNPQASSLLKMMETYTQSGSLNFDASKTLMSDPKNLLKERDGYVESITRFLNLHRAGTIDELRVRFDLNLKHRRPIDTWIKIALMKKVKSLELDFEPCRSNHWRDSGSYLFGWKFFNSSGIRFLISLCLKHVDVSGQILESFLSNCPLLETLHVSHSKQLTHINVCGSSLRLKHLHISFCKCIKSIEVYAPNLVSFAYRGSEHVHIDLKYVPQLCDVSYAGRWKSRWVFELRKSIHNCLEPSQLVNLLLHIPFFPFVDISPIQPDFPNLRYLTLELPNVRLSIRETVEFAKLCHLMKHMPLLQKFKLELEAVEPHIPIEEKYIQSIIKMGRELRVTPGNKKLMMLREVEIVGFVGAVADSILVCYISLVAPNLDKIVINCCLPRWHRGALVDDRKMKELEEGKRLVCDLLSAIRPEGSKYILL</sequence>
<dbReference type="EMBL" id="JBBPBM010000581">
    <property type="protein sequence ID" value="KAK8493986.1"/>
    <property type="molecule type" value="Genomic_DNA"/>
</dbReference>
<dbReference type="InterPro" id="IPR053772">
    <property type="entry name" value="At1g61320/At1g61330-like"/>
</dbReference>
<accession>A0ABR2AKD6</accession>
<gene>
    <name evidence="1" type="ORF">V6N12_035151</name>
</gene>
<proteinExistence type="predicted"/>
<comment type="caution">
    <text evidence="1">The sequence shown here is derived from an EMBL/GenBank/DDBJ whole genome shotgun (WGS) entry which is preliminary data.</text>
</comment>